<dbReference type="InterPro" id="IPR014729">
    <property type="entry name" value="Rossmann-like_a/b/a_fold"/>
</dbReference>
<accession>A0A6A6S7B9</accession>
<protein>
    <submittedName>
        <fullName evidence="1">Nucleotidylyl transferase</fullName>
    </submittedName>
</protein>
<dbReference type="Gene3D" id="3.40.50.620">
    <property type="entry name" value="HUPs"/>
    <property type="match status" value="1"/>
</dbReference>
<reference evidence="1" key="1">
    <citation type="journal article" date="2020" name="Stud. Mycol.">
        <title>101 Dothideomycetes genomes: a test case for predicting lifestyles and emergence of pathogens.</title>
        <authorList>
            <person name="Haridas S."/>
            <person name="Albert R."/>
            <person name="Binder M."/>
            <person name="Bloem J."/>
            <person name="Labutti K."/>
            <person name="Salamov A."/>
            <person name="Andreopoulos B."/>
            <person name="Baker S."/>
            <person name="Barry K."/>
            <person name="Bills G."/>
            <person name="Bluhm B."/>
            <person name="Cannon C."/>
            <person name="Castanera R."/>
            <person name="Culley D."/>
            <person name="Daum C."/>
            <person name="Ezra D."/>
            <person name="Gonzalez J."/>
            <person name="Henrissat B."/>
            <person name="Kuo A."/>
            <person name="Liang C."/>
            <person name="Lipzen A."/>
            <person name="Lutzoni F."/>
            <person name="Magnuson J."/>
            <person name="Mondo S."/>
            <person name="Nolan M."/>
            <person name="Ohm R."/>
            <person name="Pangilinan J."/>
            <person name="Park H.-J."/>
            <person name="Ramirez L."/>
            <person name="Alfaro M."/>
            <person name="Sun H."/>
            <person name="Tritt A."/>
            <person name="Yoshinaga Y."/>
            <person name="Zwiers L.-H."/>
            <person name="Turgeon B."/>
            <person name="Goodwin S."/>
            <person name="Spatafora J."/>
            <person name="Crous P."/>
            <person name="Grigoriev I."/>
        </authorList>
    </citation>
    <scope>NUCLEOTIDE SEQUENCE</scope>
    <source>
        <strain evidence="1">CBS 473.64</strain>
    </source>
</reference>
<dbReference type="GO" id="GO:0016887">
    <property type="term" value="F:ATP hydrolysis activity"/>
    <property type="evidence" value="ECO:0007669"/>
    <property type="project" value="TreeGrafter"/>
</dbReference>
<organism evidence="1 2">
    <name type="scientific">Massarina eburnea CBS 473.64</name>
    <dbReference type="NCBI Taxonomy" id="1395130"/>
    <lineage>
        <taxon>Eukaryota</taxon>
        <taxon>Fungi</taxon>
        <taxon>Dikarya</taxon>
        <taxon>Ascomycota</taxon>
        <taxon>Pezizomycotina</taxon>
        <taxon>Dothideomycetes</taxon>
        <taxon>Pleosporomycetidae</taxon>
        <taxon>Pleosporales</taxon>
        <taxon>Massarineae</taxon>
        <taxon>Massarinaceae</taxon>
        <taxon>Massarina</taxon>
    </lineage>
</organism>
<evidence type="ECO:0000313" key="2">
    <source>
        <dbReference type="Proteomes" id="UP000799753"/>
    </source>
</evidence>
<name>A0A6A6S7B9_9PLEO</name>
<dbReference type="EMBL" id="MU006781">
    <property type="protein sequence ID" value="KAF2642308.1"/>
    <property type="molecule type" value="Genomic_DNA"/>
</dbReference>
<keyword evidence="2" id="KW-1185">Reference proteome</keyword>
<gene>
    <name evidence="1" type="ORF">P280DRAFT_488676</name>
</gene>
<dbReference type="GO" id="GO:0005634">
    <property type="term" value="C:nucleus"/>
    <property type="evidence" value="ECO:0007669"/>
    <property type="project" value="TreeGrafter"/>
</dbReference>
<dbReference type="PANTHER" id="PTHR31285">
    <property type="entry name" value="NICOTINAMIDE MONONUCLEOTIDE ADENYLYLTRANSFERASE"/>
    <property type="match status" value="1"/>
</dbReference>
<evidence type="ECO:0000313" key="1">
    <source>
        <dbReference type="EMBL" id="KAF2642308.1"/>
    </source>
</evidence>
<keyword evidence="1" id="KW-0808">Transferase</keyword>
<dbReference type="GO" id="GO:0005737">
    <property type="term" value="C:cytoplasm"/>
    <property type="evidence" value="ECO:0007669"/>
    <property type="project" value="TreeGrafter"/>
</dbReference>
<sequence>MPEMSSRLSSLRSILPDLETALYSFTASRAKFRIVRTVNPTSAAQVKNPKTLYILDSSFNPPSRAHAGIAVGALRRLLLLFSTSNADKGKSNTESVVQRLGLMTAFAEDVEDLLKKRSTTPSIPIDIGLTTEPYYTDKSVAIATTDPPAYPAHPAHIHLVGYDTLIRFCNPQYYPSYTPPLSALAPFFDAGHGLEVTARPFDEGDESSRAFGTVEEQSVYVEGLRRTEGALVDKGWKSEWGARVELVLDESGKGVSSTRIRESVREGRWEDVGELCTEGVAAWVKDQGLYLP</sequence>
<proteinExistence type="predicted"/>
<dbReference type="OrthoDB" id="5591297at2759"/>
<dbReference type="SUPFAM" id="SSF52374">
    <property type="entry name" value="Nucleotidylyl transferase"/>
    <property type="match status" value="1"/>
</dbReference>
<dbReference type="GO" id="GO:0000309">
    <property type="term" value="F:nicotinamide-nucleotide adenylyltransferase activity"/>
    <property type="evidence" value="ECO:0007669"/>
    <property type="project" value="TreeGrafter"/>
</dbReference>
<dbReference type="PANTHER" id="PTHR31285:SF0">
    <property type="entry name" value="NICOTINAMIDE MONONUCLEOTIDE ADENYLYLTRANSFERASE"/>
    <property type="match status" value="1"/>
</dbReference>
<dbReference type="Proteomes" id="UP000799753">
    <property type="component" value="Unassembled WGS sequence"/>
</dbReference>
<dbReference type="AlphaFoldDB" id="A0A6A6S7B9"/>